<dbReference type="CDD" id="cd14291">
    <property type="entry name" value="UBA1_NUB1_like"/>
    <property type="match status" value="1"/>
</dbReference>
<accession>A0AAD7V5D8</accession>
<evidence type="ECO:0000256" key="1">
    <source>
        <dbReference type="ARBA" id="ARBA00000885"/>
    </source>
</evidence>
<dbReference type="GO" id="GO:0000209">
    <property type="term" value="P:protein polyubiquitination"/>
    <property type="evidence" value="ECO:0007669"/>
    <property type="project" value="TreeGrafter"/>
</dbReference>
<dbReference type="Pfam" id="PF00632">
    <property type="entry name" value="HECT"/>
    <property type="match status" value="1"/>
</dbReference>
<dbReference type="GO" id="GO:0006511">
    <property type="term" value="P:ubiquitin-dependent protein catabolic process"/>
    <property type="evidence" value="ECO:0007669"/>
    <property type="project" value="TreeGrafter"/>
</dbReference>
<dbReference type="GO" id="GO:0005737">
    <property type="term" value="C:cytoplasm"/>
    <property type="evidence" value="ECO:0007669"/>
    <property type="project" value="TreeGrafter"/>
</dbReference>
<comment type="caution">
    <text evidence="15">The sequence shown here is derived from an EMBL/GenBank/DDBJ whole genome shotgun (WGS) entry which is preliminary data.</text>
</comment>
<evidence type="ECO:0000256" key="6">
    <source>
        <dbReference type="ARBA" id="ARBA00022679"/>
    </source>
</evidence>
<feature type="region of interest" description="Disordered" evidence="12">
    <location>
        <begin position="1351"/>
        <end position="1384"/>
    </location>
</feature>
<evidence type="ECO:0000256" key="2">
    <source>
        <dbReference type="ARBA" id="ARBA00004123"/>
    </source>
</evidence>
<dbReference type="Gene3D" id="1.25.10.10">
    <property type="entry name" value="Leucine-rich Repeat Variant"/>
    <property type="match status" value="1"/>
</dbReference>
<evidence type="ECO:0000256" key="12">
    <source>
        <dbReference type="SAM" id="MobiDB-lite"/>
    </source>
</evidence>
<dbReference type="SMART" id="SM00165">
    <property type="entry name" value="UBA"/>
    <property type="match status" value="1"/>
</dbReference>
<evidence type="ECO:0000256" key="9">
    <source>
        <dbReference type="ARBA" id="ARBA00023242"/>
    </source>
</evidence>
<dbReference type="Pfam" id="PF14377">
    <property type="entry name" value="UBM"/>
    <property type="match status" value="2"/>
</dbReference>
<dbReference type="PROSITE" id="PS50237">
    <property type="entry name" value="HECT"/>
    <property type="match status" value="1"/>
</dbReference>
<feature type="compositionally biased region" description="Polar residues" evidence="12">
    <location>
        <begin position="1351"/>
        <end position="1369"/>
    </location>
</feature>
<proteinExistence type="inferred from homology"/>
<comment type="similarity">
    <text evidence="10">Belongs to the UPL family. TOM1/PTR1 subfamily.</text>
</comment>
<sequence length="3474" mass="393184">MKIKKTTSKKLAPLPQPLRDIIHKLQHDAEETIPELAKQLNEWPYRRGDMFHWVPVLDRFDAILERICNDFHLQQHVQSREFDSNTKALLLAITSILKVLFEHCTNRNIYNSFEHINALLNTMDVDVLENIMQFMLKPAQRLNQPSGMASSFAPSQDKIIEMARSWGFPTSNLVHLISKDFIVTKDMTTLHMRFYRSGNNKEQQQQSDEGVIDFTVNVAPDDNDKSDIQVFQELSKQYDIPNEYHFELAHQIQVKRNLANATSRTKLLKIRILAIAIMELTVSESTASNQIFMQEPHLIAGLGELVHPENNIDYDLQVCSLRSLAAIAENRRTVNDVLTAVDASANHGLFLRILRMIGNGIISDYPWQYLDALFMTLSSILNSHSGMEMLVSAGLVPVLTQLLGNSQAVTNKSQSKIIAVLDGIMHGSSSSFTTFCNIGGLDTLLGRIKDEVLECLEYNKNHPSTNPELLEPDVFELQKTTGILELYDRISALRAMLRFLWRMMDSSGTTDRLRNLVESSILSSLVSVISEPYVFGSHCFVSAINIMTTIIHSEPTSLTILQEAKLPQTFLDTICKYDNPSNDVLMPAVNAFGAICLNPQGINMFKEANPLPHFFDLICDREYPFNAEEPDIMTGLGNAFDELVRHHPSLKADVITCITTMVKKVIDFGQSQQDDNIRSKNEGHLLKTLPKAHDETTTIEDAKEEKSENRLVLFIDRTARFLEGFLQNHSNIRAAIKEGLPDLLLDFYALPTLPADFSTTSASDCLAFVMKVINDVNMSSTILEIAKRVRNASQFITEDTTVHTSSILKPLLDLSRDDTDQFEAGNALFRKFIVLHGYIGLLSDISYSAGLSLGRSSSSFVAELLSGEDENSNTIELVGTIYRFIMWENFLLKESVPSYWYNFSQEKRNEKPALSSHLALGNNGSNHASSSCGAHNDENSKTSDSHHGDLSGKENIDAKDPRIQNLRLFKLFLGETTHSIMVLLQSLITMACSRRTMDADQRAISFKLSRSIAELLKRNVLWMRDSGNKKLPMCKHNYRTVMYSMISLLFLEDRPQASLYTPAVVAFDWQGGTDMLLHDLDSLWQKISLLHMVPSAERTKEQQTLITHMYGSLEALLTALACVGSSKLLRDSPYTAPIVKRGNKTSDAFDPYAWIIAMQLKLTPIQQYLHSPDAKEFPKHVLQVLLKIVLHAFKGDGESNFSNETATTTTAASTFRIPPFQHQRSNRVPNPTILRPPVVADQNGVQRLVDMGFDRTASELAMVRCYNQISRAVDYLFTYPGETPTDTNASENTTTTTTTTTQDQSNNEDEDTTQQEAPDSQDMFESGLGDGDSDFEDSDEEFNDWRHQILGNINRNRMTPSRPTQQSQQEESDTIVGSSEEEKRMMHEQTQKLAQVRSKMKSELPTLLVRLACQRDDLLFDIRDLLLAFFKSDSDAKTASAVMSLVIDRVDEIRQDDQNESAQLSTCLLLLAILFKEPLVQGVIADVAPRLEFLFGLLQSVDTSDPEKPLPSWLATVLLVIETLISHTDGPKHVSSTTPQNENKKPSNSTTPLVSDEQCRALLIDCIKLLKSNDTTRNDIYAILRIVVRLTRDYDAAREFVKHDGLQLLFAKARSRNHGGSGLQGLQAFIILIFRHVIESKAVLVKRMEDIISTWFTVPRPRNMDIRTYLRNNGHVALRDPSTFLNVSGQICRITRYDRHSENPHIKLLTKNNTIKDESGSPNEKDAAVPEKNEEQQQQQRHEPEIADASIVIDYLLNELVRACKDSHDSTSDQRSAHENAHYAYTGLILQCLVELVSSYNTCKHALYAFCQRNNTNKESSIMHMLINDLLPYNAVNPNVESRKQQGLSIWTASILVAMCYDAGGGGANNDTNTTTDKERDLDPIRRYMFDIIVCAFKETIASTKSGSLSVKYGKYLALADLCHRILNARPSAGAPAQQRTKEETTIHIAKLMINKQLVGVLTMAINDIDIEYPHARTVINSMLRPLEQLTSFGSKMTTDDDEQQQEPASQVIHDRNASPDLFNGEDADDEQMDELSNEDGYDEDGFDDSTTDSSSDVPPREEDDVEVIDMLEQEENGDQMQVDGDNAAESTVQEEDDEPHMTWQLEDFDHESIIRGAGDMDAPESPIMNGRRNYRDLVDVLVDDEHVDDLDGLDQSDFDEDEGSENLDEVNDGIDFMEDRAMMDGDMDEDYYLGGDDEHDTRFSRSLPRIDLQRSELRRSNRLPILPLPRGIFRPLGVSAATSVDQDQVINHPLLSEEYQGTNGLDNNTMIPRPTRPSFAGPMTYSRPRPHGGQSMWQAFEHTVGDSAIRLLESYLMRAASGTSARRGIQSSSLGFDVRGRANGIMRSFELELRNNPRIINNTSMTRSPLEEQEQPDADSNRELLSMLHDFQPMTCADRWNQEARMMYGTSVADKSQNLLNPLLNILVPIVMEEERRMREKEEQRREEQRRLQEERRKKEEEERRLREEEERKRKEHEDAYDSEQQPQQPAAAAADGSSMGQDQHQRMITINGELVDISQTGLDVEFLEALPDDLRREVVNDHMRISRSRLQATETESISSEFLGALPPEIRDEVLQQEAFSRERRERQQQQEQQQANTPLPQVLNGHAPSPLGLPDSPTRRFRLSDEFQRLVTEFGRNDRNGSTREDTHQRKGNTRQSTIQLVDRGELATLARLLFALQPISKSILSQLLVNLCENTQTRCDLLSLLVCVLHDGSNDLTAVDMCFDKVIQSSSSSKLPGNNMATASTITQTAPNFITQRCLGFLMQLIQSNDKSLGYFLVENDCLADLKRNSTSKGKNKMQAPSSKYPLLVLISLLDRSVFVDNPSLMEDLMRLISTLCRPFPVLVKKYMDRVNNKESASKPPVIPDQYLQQVVHVLTSGECTSKTFQYTISALSHLSCLDGAMKTIMDELMQAAKSSYERVASDLDDLLAILNKATPDTELQGSTLSQFSGASSHQAKLLRVLKTIDYVYSRKPSTSSSSSQSNDSKEQSVLEVYEELALLSLWDKLGDCLVAIRERDYLLNVATVILPLMESLMVVYKYAADQAQEGFFFTFTERHRKILNTMVRNNPSLMLGSFSLLVRNPKVLEFDNKRNYFVQQLHKRTSTSRHHYPSLQLNVRRRYVFQDSYHQLLGKTGDEIKYGRLNVQFRDEDGVDAGGVSREWYSVLARQMFDPNYALFITSAADKLTYQPNRASSVNPDHLSYLKFVGRVIGKAIYDGRLLDAYFTRSFYKHILGRSVDYKDMEAIDHEYYKSLVWMLENDITDVIDLTFSLEVDDFGTTHVIDLKPDGRNLPVTEENKHEYVSLVTEHRLTTAIKDQIEAFLQGFHEIIPASLIQIFNEQELELLISGLPDIDIDDWKNNTEYQGGYSSNSSQIQWFWRAVRSFDQEERAKLLQFATGTSKVPLEGFAHLQGSGGVQKFQIHKEYSMDNRLPTAHTCFNQIDLPMYDSYTNLRHNLFKAINECATGFGFM</sequence>
<dbReference type="Gene3D" id="1.10.8.10">
    <property type="entry name" value="DNA helicase RuvA subunit, C-terminal domain"/>
    <property type="match status" value="1"/>
</dbReference>
<feature type="region of interest" description="Disordered" evidence="12">
    <location>
        <begin position="2453"/>
        <end position="2505"/>
    </location>
</feature>
<feature type="compositionally biased region" description="Low complexity" evidence="12">
    <location>
        <begin position="2486"/>
        <end position="2496"/>
    </location>
</feature>
<feature type="region of interest" description="Disordered" evidence="12">
    <location>
        <begin position="2582"/>
        <end position="2621"/>
    </location>
</feature>
<dbReference type="InterPro" id="IPR010314">
    <property type="entry name" value="E3_Ub_ligase_DUF913"/>
</dbReference>
<dbReference type="FunFam" id="3.90.1750.10:FF:000003">
    <property type="entry name" value="E3 ubiquitin-protein ligase UPL1"/>
    <property type="match status" value="1"/>
</dbReference>
<dbReference type="GO" id="GO:0061630">
    <property type="term" value="F:ubiquitin protein ligase activity"/>
    <property type="evidence" value="ECO:0007669"/>
    <property type="project" value="UniProtKB-EC"/>
</dbReference>
<keyword evidence="8" id="KW-0509">mRNA transport</keyword>
<protein>
    <recommendedName>
        <fullName evidence="4">HECT-type E3 ubiquitin transferase</fullName>
        <ecNumber evidence="4">2.3.2.26</ecNumber>
    </recommendedName>
</protein>
<evidence type="ECO:0000256" key="8">
    <source>
        <dbReference type="ARBA" id="ARBA00022816"/>
    </source>
</evidence>
<dbReference type="Gene3D" id="3.90.1750.10">
    <property type="entry name" value="Hect, E3 ligase catalytic domains"/>
    <property type="match status" value="1"/>
</dbReference>
<feature type="region of interest" description="Disordered" evidence="12">
    <location>
        <begin position="925"/>
        <end position="956"/>
    </location>
</feature>
<feature type="compositionally biased region" description="Basic and acidic residues" evidence="12">
    <location>
        <begin position="2638"/>
        <end position="2652"/>
    </location>
</feature>
<feature type="compositionally biased region" description="Basic and acidic residues" evidence="12">
    <location>
        <begin position="1714"/>
        <end position="1744"/>
    </location>
</feature>
<feature type="domain" description="UBA" evidence="13">
    <location>
        <begin position="1239"/>
        <end position="1279"/>
    </location>
</feature>
<dbReference type="Pfam" id="PF06025">
    <property type="entry name" value="DUF913"/>
    <property type="match status" value="1"/>
</dbReference>
<dbReference type="Pfam" id="PF00627">
    <property type="entry name" value="UBA"/>
    <property type="match status" value="1"/>
</dbReference>
<dbReference type="InterPro" id="IPR009060">
    <property type="entry name" value="UBA-like_sf"/>
</dbReference>
<evidence type="ECO:0000313" key="15">
    <source>
        <dbReference type="EMBL" id="KAJ8658442.1"/>
    </source>
</evidence>
<dbReference type="InterPro" id="IPR010309">
    <property type="entry name" value="E3_Ub_ligase_DUF908"/>
</dbReference>
<keyword evidence="5" id="KW-0813">Transport</keyword>
<evidence type="ECO:0000256" key="3">
    <source>
        <dbReference type="ARBA" id="ARBA00004906"/>
    </source>
</evidence>
<keyword evidence="9" id="KW-0539">Nucleus</keyword>
<evidence type="ECO:0000259" key="14">
    <source>
        <dbReference type="PROSITE" id="PS50237"/>
    </source>
</evidence>
<evidence type="ECO:0000256" key="10">
    <source>
        <dbReference type="ARBA" id="ARBA00034494"/>
    </source>
</evidence>
<dbReference type="SUPFAM" id="SSF46934">
    <property type="entry name" value="UBA-like"/>
    <property type="match status" value="1"/>
</dbReference>
<gene>
    <name evidence="15" type="ORF">O0I10_005795</name>
</gene>
<feature type="compositionally biased region" description="Polar residues" evidence="12">
    <location>
        <begin position="1534"/>
        <end position="1553"/>
    </location>
</feature>
<dbReference type="EMBL" id="JARTCD010000024">
    <property type="protein sequence ID" value="KAJ8658442.1"/>
    <property type="molecule type" value="Genomic_DNA"/>
</dbReference>
<evidence type="ECO:0000313" key="16">
    <source>
        <dbReference type="Proteomes" id="UP001234581"/>
    </source>
</evidence>
<evidence type="ECO:0000259" key="13">
    <source>
        <dbReference type="PROSITE" id="PS50030"/>
    </source>
</evidence>
<feature type="compositionally biased region" description="Basic and acidic residues" evidence="12">
    <location>
        <begin position="2582"/>
        <end position="2591"/>
    </location>
</feature>
<dbReference type="RefSeq" id="XP_058343355.1">
    <property type="nucleotide sequence ID" value="XM_058485832.1"/>
</dbReference>
<name>A0AAD7V5D8_9FUNG</name>
<dbReference type="Gene3D" id="3.30.2160.10">
    <property type="entry name" value="Hect, E3 ligase catalytic domain"/>
    <property type="match status" value="1"/>
</dbReference>
<dbReference type="InterPro" id="IPR000569">
    <property type="entry name" value="HECT_dom"/>
</dbReference>
<organism evidence="15 16">
    <name type="scientific">Lichtheimia ornata</name>
    <dbReference type="NCBI Taxonomy" id="688661"/>
    <lineage>
        <taxon>Eukaryota</taxon>
        <taxon>Fungi</taxon>
        <taxon>Fungi incertae sedis</taxon>
        <taxon>Mucoromycota</taxon>
        <taxon>Mucoromycotina</taxon>
        <taxon>Mucoromycetes</taxon>
        <taxon>Mucorales</taxon>
        <taxon>Lichtheimiaceae</taxon>
        <taxon>Lichtheimia</taxon>
    </lineage>
</organism>
<dbReference type="Gene3D" id="3.30.2410.10">
    <property type="entry name" value="Hect, E3 ligase catalytic domain"/>
    <property type="match status" value="1"/>
</dbReference>
<keyword evidence="7 11" id="KW-0833">Ubl conjugation pathway</keyword>
<evidence type="ECO:0000256" key="4">
    <source>
        <dbReference type="ARBA" id="ARBA00012485"/>
    </source>
</evidence>
<dbReference type="SUPFAM" id="SSF48371">
    <property type="entry name" value="ARM repeat"/>
    <property type="match status" value="1"/>
</dbReference>
<reference evidence="15 16" key="1">
    <citation type="submission" date="2023-03" db="EMBL/GenBank/DDBJ databases">
        <title>Genome sequence of Lichtheimia ornata CBS 291.66.</title>
        <authorList>
            <person name="Mohabir J.T."/>
            <person name="Shea T.P."/>
            <person name="Kurbessoian T."/>
            <person name="Berby B."/>
            <person name="Fontaine J."/>
            <person name="Livny J."/>
            <person name="Gnirke A."/>
            <person name="Stajich J.E."/>
            <person name="Cuomo C.A."/>
        </authorList>
    </citation>
    <scope>NUCLEOTIDE SEQUENCE [LARGE SCALE GENOMIC DNA]</scope>
    <source>
        <strain evidence="15">CBS 291.66</strain>
    </source>
</reference>
<dbReference type="InterPro" id="IPR016024">
    <property type="entry name" value="ARM-type_fold"/>
</dbReference>
<dbReference type="PANTHER" id="PTHR11254">
    <property type="entry name" value="HECT DOMAIN UBIQUITIN-PROTEIN LIGASE"/>
    <property type="match status" value="1"/>
</dbReference>
<dbReference type="SUPFAM" id="SSF56204">
    <property type="entry name" value="Hect, E3 ligase catalytic domain"/>
    <property type="match status" value="1"/>
</dbReference>
<comment type="subcellular location">
    <subcellularLocation>
        <location evidence="2">Nucleus</location>
    </subcellularLocation>
</comment>
<feature type="region of interest" description="Disordered" evidence="12">
    <location>
        <begin position="2636"/>
        <end position="2660"/>
    </location>
</feature>
<comment type="catalytic activity">
    <reaction evidence="1">
        <text>S-ubiquitinyl-[E2 ubiquitin-conjugating enzyme]-L-cysteine + [acceptor protein]-L-lysine = [E2 ubiquitin-conjugating enzyme]-L-cysteine + N(6)-ubiquitinyl-[acceptor protein]-L-lysine.</text>
        <dbReference type="EC" id="2.3.2.26"/>
    </reaction>
</comment>
<feature type="region of interest" description="Disordered" evidence="12">
    <location>
        <begin position="2361"/>
        <end position="2380"/>
    </location>
</feature>
<dbReference type="GeneID" id="83213207"/>
<dbReference type="FunFam" id="3.30.2160.10:FF:000001">
    <property type="entry name" value="E3 ubiquitin-protein ligase NEDD4-like"/>
    <property type="match status" value="1"/>
</dbReference>
<dbReference type="PANTHER" id="PTHR11254:SF67">
    <property type="entry name" value="E3 UBIQUITIN-PROTEIN LIGASE HUWE1"/>
    <property type="match status" value="1"/>
</dbReference>
<feature type="region of interest" description="Disordered" evidence="12">
    <location>
        <begin position="1282"/>
        <end position="1339"/>
    </location>
</feature>
<dbReference type="GO" id="GO:0005634">
    <property type="term" value="C:nucleus"/>
    <property type="evidence" value="ECO:0007669"/>
    <property type="project" value="UniProtKB-SubCell"/>
</dbReference>
<dbReference type="InterPro" id="IPR015940">
    <property type="entry name" value="UBA"/>
</dbReference>
<comment type="pathway">
    <text evidence="3">Protein modification; protein ubiquitination.</text>
</comment>
<feature type="compositionally biased region" description="Basic and acidic residues" evidence="12">
    <location>
        <begin position="2453"/>
        <end position="2481"/>
    </location>
</feature>
<keyword evidence="16" id="KW-1185">Reference proteome</keyword>
<dbReference type="EC" id="2.3.2.26" evidence="4"/>
<dbReference type="CDD" id="cd00078">
    <property type="entry name" value="HECTc"/>
    <property type="match status" value="1"/>
</dbReference>
<dbReference type="Proteomes" id="UP001234581">
    <property type="component" value="Unassembled WGS sequence"/>
</dbReference>
<dbReference type="FunFam" id="3.30.2410.10:FF:000004">
    <property type="entry name" value="E3 ubiquitin-protein ligase HUWE1, variant"/>
    <property type="match status" value="1"/>
</dbReference>
<feature type="region of interest" description="Disordered" evidence="12">
    <location>
        <begin position="1708"/>
        <end position="1744"/>
    </location>
</feature>
<evidence type="ECO:0000256" key="11">
    <source>
        <dbReference type="PROSITE-ProRule" id="PRU00104"/>
    </source>
</evidence>
<dbReference type="FunFam" id="3.90.1750.10:FF:000026">
    <property type="entry name" value="E3 ubiquitin-protein ligase HACE1"/>
    <property type="match status" value="1"/>
</dbReference>
<feature type="compositionally biased region" description="Basic and acidic residues" evidence="12">
    <location>
        <begin position="935"/>
        <end position="956"/>
    </location>
</feature>
<feature type="region of interest" description="Disordered" evidence="12">
    <location>
        <begin position="1997"/>
        <end position="2063"/>
    </location>
</feature>
<dbReference type="InterPro" id="IPR035983">
    <property type="entry name" value="Hect_E3_ubiquitin_ligase"/>
</dbReference>
<evidence type="ECO:0000256" key="5">
    <source>
        <dbReference type="ARBA" id="ARBA00022448"/>
    </source>
</evidence>
<dbReference type="InterPro" id="IPR025527">
    <property type="entry name" value="HUWE1/Rev1_UBM"/>
</dbReference>
<dbReference type="InterPro" id="IPR011989">
    <property type="entry name" value="ARM-like"/>
</dbReference>
<dbReference type="PROSITE" id="PS50030">
    <property type="entry name" value="UBA"/>
    <property type="match status" value="1"/>
</dbReference>
<feature type="domain" description="HECT" evidence="14">
    <location>
        <begin position="3137"/>
        <end position="3474"/>
    </location>
</feature>
<feature type="compositionally biased region" description="Acidic residues" evidence="12">
    <location>
        <begin position="2024"/>
        <end position="2051"/>
    </location>
</feature>
<dbReference type="InterPro" id="IPR050409">
    <property type="entry name" value="E3_ubiq-protein_ligase"/>
</dbReference>
<keyword evidence="6" id="KW-0808">Transferase</keyword>
<feature type="region of interest" description="Disordered" evidence="12">
    <location>
        <begin position="1529"/>
        <end position="1553"/>
    </location>
</feature>
<evidence type="ECO:0000256" key="7">
    <source>
        <dbReference type="ARBA" id="ARBA00022786"/>
    </source>
</evidence>
<dbReference type="GO" id="GO:0051028">
    <property type="term" value="P:mRNA transport"/>
    <property type="evidence" value="ECO:0007669"/>
    <property type="project" value="UniProtKB-KW"/>
</dbReference>
<feature type="active site" description="Glycyl thioester intermediate" evidence="11">
    <location>
        <position position="3441"/>
    </location>
</feature>
<feature type="compositionally biased region" description="Low complexity" evidence="12">
    <location>
        <begin position="1283"/>
        <end position="1305"/>
    </location>
</feature>
<dbReference type="Pfam" id="PF06012">
    <property type="entry name" value="DUF908"/>
    <property type="match status" value="2"/>
</dbReference>
<dbReference type="SMART" id="SM00119">
    <property type="entry name" value="HECTc"/>
    <property type="match status" value="1"/>
</dbReference>